<keyword evidence="3" id="KW-1185">Reference proteome</keyword>
<dbReference type="EMBL" id="CP037452">
    <property type="protein sequence ID" value="QDV52149.1"/>
    <property type="molecule type" value="Genomic_DNA"/>
</dbReference>
<evidence type="ECO:0000313" key="2">
    <source>
        <dbReference type="EMBL" id="QDV52149.1"/>
    </source>
</evidence>
<gene>
    <name evidence="1" type="ORF">Enr17x_28640</name>
    <name evidence="2" type="ORF">Enr17x_42090</name>
</gene>
<dbReference type="AlphaFoldDB" id="A0A518IGF0"/>
<organism evidence="2 3">
    <name type="scientific">Gimesia fumaroli</name>
    <dbReference type="NCBI Taxonomy" id="2527976"/>
    <lineage>
        <taxon>Bacteria</taxon>
        <taxon>Pseudomonadati</taxon>
        <taxon>Planctomycetota</taxon>
        <taxon>Planctomycetia</taxon>
        <taxon>Planctomycetales</taxon>
        <taxon>Planctomycetaceae</taxon>
        <taxon>Gimesia</taxon>
    </lineage>
</organism>
<evidence type="ECO:0000313" key="3">
    <source>
        <dbReference type="Proteomes" id="UP000318313"/>
    </source>
</evidence>
<dbReference type="RefSeq" id="WP_145309594.1">
    <property type="nucleotide sequence ID" value="NZ_CP037452.1"/>
</dbReference>
<proteinExistence type="predicted"/>
<reference evidence="2 3" key="1">
    <citation type="submission" date="2019-03" db="EMBL/GenBank/DDBJ databases">
        <title>Deep-cultivation of Planctomycetes and their phenomic and genomic characterization uncovers novel biology.</title>
        <authorList>
            <person name="Wiegand S."/>
            <person name="Jogler M."/>
            <person name="Boedeker C."/>
            <person name="Pinto D."/>
            <person name="Vollmers J."/>
            <person name="Rivas-Marin E."/>
            <person name="Kohn T."/>
            <person name="Peeters S.H."/>
            <person name="Heuer A."/>
            <person name="Rast P."/>
            <person name="Oberbeckmann S."/>
            <person name="Bunk B."/>
            <person name="Jeske O."/>
            <person name="Meyerdierks A."/>
            <person name="Storesund J.E."/>
            <person name="Kallscheuer N."/>
            <person name="Luecker S."/>
            <person name="Lage O.M."/>
            <person name="Pohl T."/>
            <person name="Merkel B.J."/>
            <person name="Hornburger P."/>
            <person name="Mueller R.-W."/>
            <person name="Bruemmer F."/>
            <person name="Labrenz M."/>
            <person name="Spormann A.M."/>
            <person name="Op den Camp H."/>
            <person name="Overmann J."/>
            <person name="Amann R."/>
            <person name="Jetten M.S.M."/>
            <person name="Mascher T."/>
            <person name="Medema M.H."/>
            <person name="Devos D.P."/>
            <person name="Kaster A.-K."/>
            <person name="Ovreas L."/>
            <person name="Rohde M."/>
            <person name="Galperin M.Y."/>
            <person name="Jogler C."/>
        </authorList>
    </citation>
    <scope>NUCLEOTIDE SEQUENCE [LARGE SCALE GENOMIC DNA]</scope>
    <source>
        <strain evidence="2 3">Enr17</strain>
    </source>
</reference>
<dbReference type="EMBL" id="CP037452">
    <property type="protein sequence ID" value="QDV50819.1"/>
    <property type="molecule type" value="Genomic_DNA"/>
</dbReference>
<sequence>MQKQFTSSVERNIETMIGSDGEVYLSANDLCAFIKRGSTVTQKIGQTVPHPLVAMQTKAICSALNTLSNSIEMTARKEKMKQPSRN</sequence>
<dbReference type="KEGG" id="gfm:Enr17x_28640"/>
<dbReference type="Proteomes" id="UP000318313">
    <property type="component" value="Chromosome"/>
</dbReference>
<accession>A0A518IGF0</accession>
<dbReference type="KEGG" id="gfm:Enr17x_42090"/>
<evidence type="ECO:0000313" key="1">
    <source>
        <dbReference type="EMBL" id="QDV50819.1"/>
    </source>
</evidence>
<name>A0A518IGF0_9PLAN</name>
<protein>
    <submittedName>
        <fullName evidence="2">Uncharacterized protein</fullName>
    </submittedName>
</protein>